<dbReference type="AlphaFoldDB" id="A0AAV4QXN4"/>
<dbReference type="Pfam" id="PF00441">
    <property type="entry name" value="Acyl-CoA_dh_1"/>
    <property type="match status" value="1"/>
</dbReference>
<dbReference type="GO" id="GO:0003995">
    <property type="term" value="F:acyl-CoA dehydrogenase activity"/>
    <property type="evidence" value="ECO:0007669"/>
    <property type="project" value="TreeGrafter"/>
</dbReference>
<keyword evidence="5" id="KW-1185">Reference proteome</keyword>
<dbReference type="InterPro" id="IPR053998">
    <property type="entry name" value="ACDH-11_C"/>
</dbReference>
<feature type="domain" description="Acyl-CoA dehydrogenase/oxidase C-terminal" evidence="2">
    <location>
        <begin position="1"/>
        <end position="59"/>
    </location>
</feature>
<evidence type="ECO:0000259" key="3">
    <source>
        <dbReference type="Pfam" id="PF22217"/>
    </source>
</evidence>
<keyword evidence="1" id="KW-0285">Flavoprotein</keyword>
<dbReference type="SUPFAM" id="SSF47203">
    <property type="entry name" value="Acyl-CoA dehydrogenase C-terminal domain-like"/>
    <property type="match status" value="1"/>
</dbReference>
<dbReference type="InterPro" id="IPR036250">
    <property type="entry name" value="AcylCo_DH-like_C"/>
</dbReference>
<organism evidence="4 5">
    <name type="scientific">Caerostris extrusa</name>
    <name type="common">Bark spider</name>
    <name type="synonym">Caerostris bankana</name>
    <dbReference type="NCBI Taxonomy" id="172846"/>
    <lineage>
        <taxon>Eukaryota</taxon>
        <taxon>Metazoa</taxon>
        <taxon>Ecdysozoa</taxon>
        <taxon>Arthropoda</taxon>
        <taxon>Chelicerata</taxon>
        <taxon>Arachnida</taxon>
        <taxon>Araneae</taxon>
        <taxon>Araneomorphae</taxon>
        <taxon>Entelegynae</taxon>
        <taxon>Araneoidea</taxon>
        <taxon>Araneidae</taxon>
        <taxon>Caerostris</taxon>
    </lineage>
</organism>
<gene>
    <name evidence="4" type="primary">acdh-11</name>
    <name evidence="4" type="ORF">CEXT_689001</name>
</gene>
<accession>A0AAV4QXN4</accession>
<protein>
    <submittedName>
        <fullName evidence="4">Acyl-CoA dehydrogenase family member 11</fullName>
    </submittedName>
</protein>
<evidence type="ECO:0000313" key="4">
    <source>
        <dbReference type="EMBL" id="GIY14029.1"/>
    </source>
</evidence>
<evidence type="ECO:0000256" key="1">
    <source>
        <dbReference type="ARBA" id="ARBA00022630"/>
    </source>
</evidence>
<reference evidence="4 5" key="1">
    <citation type="submission" date="2021-06" db="EMBL/GenBank/DDBJ databases">
        <title>Caerostris extrusa draft genome.</title>
        <authorList>
            <person name="Kono N."/>
            <person name="Arakawa K."/>
        </authorList>
    </citation>
    <scope>NUCLEOTIDE SEQUENCE [LARGE SCALE GENOMIC DNA]</scope>
</reference>
<proteinExistence type="predicted"/>
<dbReference type="InterPro" id="IPR052904">
    <property type="entry name" value="Acyl-CoA_dehydrogenase-like"/>
</dbReference>
<evidence type="ECO:0000313" key="5">
    <source>
        <dbReference type="Proteomes" id="UP001054945"/>
    </source>
</evidence>
<comment type="caution">
    <text evidence="4">The sequence shown here is derived from an EMBL/GenBank/DDBJ whole genome shotgun (WGS) entry which is preliminary data.</text>
</comment>
<dbReference type="PANTHER" id="PTHR42707:SF2">
    <property type="entry name" value="ACD11 DEHYDROGENASE"/>
    <property type="match status" value="1"/>
</dbReference>
<evidence type="ECO:0000259" key="2">
    <source>
        <dbReference type="Pfam" id="PF00441"/>
    </source>
</evidence>
<feature type="domain" description="Acyl-CoA dehydrogenase 11-like C-terminal" evidence="3">
    <location>
        <begin position="65"/>
        <end position="173"/>
    </location>
</feature>
<name>A0AAV4QXN4_CAEEX</name>
<dbReference type="Pfam" id="PF22217">
    <property type="entry name" value="ACDH-11_C"/>
    <property type="match status" value="1"/>
</dbReference>
<dbReference type="Proteomes" id="UP001054945">
    <property type="component" value="Unassembled WGS sequence"/>
</dbReference>
<dbReference type="Gene3D" id="1.20.140.10">
    <property type="entry name" value="Butyryl-CoA Dehydrogenase, subunit A, domain 3"/>
    <property type="match status" value="1"/>
</dbReference>
<sequence length="184" mass="20650">MKLYTAKQAVAVASEGLETFGGQGYMEDSRLPVILRDAQVCSIWEGTTNVMSLDVIRSLLKTNSEVLLSLEKNIALCLENGMQVGSLQDSCMKVGKSIKYIMKFIKEHPDLLHISARDVSYSIARTYIGALLIENATVTKKITDIFTAQQWCKRQELCPLSLHQNYLNYAKKDYEIVMEGCSLD</sequence>
<dbReference type="EMBL" id="BPLR01007035">
    <property type="protein sequence ID" value="GIY14029.1"/>
    <property type="molecule type" value="Genomic_DNA"/>
</dbReference>
<dbReference type="InterPro" id="IPR009075">
    <property type="entry name" value="AcylCo_DH/oxidase_C"/>
</dbReference>
<dbReference type="PANTHER" id="PTHR42707">
    <property type="entry name" value="ACYL-COA DEHYDROGENASE"/>
    <property type="match status" value="1"/>
</dbReference>